<evidence type="ECO:0000313" key="3">
    <source>
        <dbReference type="Proteomes" id="UP001300692"/>
    </source>
</evidence>
<accession>A0ABT3CS69</accession>
<sequence>MEGKKRYNPKNEVHELSEPMSSYGFTDYFSLASQNITKTYIQKILSITRLTVSEIIELIPVSIDTYKRKTTFKPEVTEKVLEIEEVYRVGLEAFGDGFYDWMNNENIALGGRKPKELLSNSFGIRTLLNQIGRMQHGVLA</sequence>
<keyword evidence="3" id="KW-1185">Reference proteome</keyword>
<evidence type="ECO:0000259" key="1">
    <source>
        <dbReference type="Pfam" id="PF09722"/>
    </source>
</evidence>
<feature type="domain" description="Antitoxin Xre/MbcA/ParS-like toxin-binding" evidence="1">
    <location>
        <begin position="97"/>
        <end position="137"/>
    </location>
</feature>
<comment type="caution">
    <text evidence="2">The sequence shown here is derived from an EMBL/GenBank/DDBJ whole genome shotgun (WGS) entry which is preliminary data.</text>
</comment>
<protein>
    <submittedName>
        <fullName evidence="2">DUF2384 domain-containing protein</fullName>
    </submittedName>
</protein>
<dbReference type="Pfam" id="PF09722">
    <property type="entry name" value="Xre_MbcA_ParS_C"/>
    <property type="match status" value="1"/>
</dbReference>
<dbReference type="RefSeq" id="WP_264137286.1">
    <property type="nucleotide sequence ID" value="NZ_JAOYOD010000001.1"/>
</dbReference>
<name>A0ABT3CS69_9BACT</name>
<dbReference type="Proteomes" id="UP001300692">
    <property type="component" value="Unassembled WGS sequence"/>
</dbReference>
<proteinExistence type="predicted"/>
<evidence type="ECO:0000313" key="2">
    <source>
        <dbReference type="EMBL" id="MCV9386489.1"/>
    </source>
</evidence>
<reference evidence="2 3" key="1">
    <citation type="submission" date="2022-10" db="EMBL/GenBank/DDBJ databases">
        <title>Comparative genomics and taxonomic characterization of three novel marine species of genus Reichenbachiella exhibiting antioxidant and polysaccharide degradation activities.</title>
        <authorList>
            <person name="Muhammad N."/>
            <person name="Lee Y.-J."/>
            <person name="Ko J."/>
            <person name="Kim S.-G."/>
        </authorList>
    </citation>
    <scope>NUCLEOTIDE SEQUENCE [LARGE SCALE GENOMIC DNA]</scope>
    <source>
        <strain evidence="2 3">ABR2-5</strain>
    </source>
</reference>
<organism evidence="2 3">
    <name type="scientific">Reichenbachiella ulvae</name>
    <dbReference type="NCBI Taxonomy" id="2980104"/>
    <lineage>
        <taxon>Bacteria</taxon>
        <taxon>Pseudomonadati</taxon>
        <taxon>Bacteroidota</taxon>
        <taxon>Cytophagia</taxon>
        <taxon>Cytophagales</taxon>
        <taxon>Reichenbachiellaceae</taxon>
        <taxon>Reichenbachiella</taxon>
    </lineage>
</organism>
<gene>
    <name evidence="2" type="ORF">N7U62_07430</name>
</gene>
<dbReference type="EMBL" id="JAOYOD010000001">
    <property type="protein sequence ID" value="MCV9386489.1"/>
    <property type="molecule type" value="Genomic_DNA"/>
</dbReference>
<dbReference type="InterPro" id="IPR024467">
    <property type="entry name" value="Xre/MbcA/ParS-like_toxin-bd"/>
</dbReference>